<dbReference type="InterPro" id="IPR009056">
    <property type="entry name" value="Cyt_c-like_dom"/>
</dbReference>
<dbReference type="Gene3D" id="1.10.760.10">
    <property type="entry name" value="Cytochrome c-like domain"/>
    <property type="match status" value="1"/>
</dbReference>
<protein>
    <recommendedName>
        <fullName evidence="5">Cytochrome c domain-containing protein</fullName>
    </recommendedName>
</protein>
<keyword evidence="3 4" id="KW-0408">Iron</keyword>
<dbReference type="InterPro" id="IPR036909">
    <property type="entry name" value="Cyt_c-like_dom_sf"/>
</dbReference>
<organism evidence="6 7">
    <name type="scientific">Nitrospira tepida</name>
    <dbReference type="NCBI Taxonomy" id="2973512"/>
    <lineage>
        <taxon>Bacteria</taxon>
        <taxon>Pseudomonadati</taxon>
        <taxon>Nitrospirota</taxon>
        <taxon>Nitrospiria</taxon>
        <taxon>Nitrospirales</taxon>
        <taxon>Nitrospiraceae</taxon>
        <taxon>Nitrospira</taxon>
    </lineage>
</organism>
<dbReference type="GO" id="GO:0009055">
    <property type="term" value="F:electron transfer activity"/>
    <property type="evidence" value="ECO:0007669"/>
    <property type="project" value="InterPro"/>
</dbReference>
<keyword evidence="7" id="KW-1185">Reference proteome</keyword>
<reference evidence="6" key="1">
    <citation type="submission" date="2022-10" db="EMBL/GenBank/DDBJ databases">
        <authorList>
            <person name="Koch H."/>
        </authorList>
    </citation>
    <scope>NUCLEOTIDE SEQUENCE</scope>
    <source>
        <strain evidence="6">DNF</strain>
    </source>
</reference>
<evidence type="ECO:0000313" key="6">
    <source>
        <dbReference type="EMBL" id="CAI4033220.1"/>
    </source>
</evidence>
<dbReference type="GO" id="GO:0046872">
    <property type="term" value="F:metal ion binding"/>
    <property type="evidence" value="ECO:0007669"/>
    <property type="project" value="UniProtKB-KW"/>
</dbReference>
<dbReference type="GO" id="GO:0020037">
    <property type="term" value="F:heme binding"/>
    <property type="evidence" value="ECO:0007669"/>
    <property type="project" value="InterPro"/>
</dbReference>
<evidence type="ECO:0000259" key="5">
    <source>
        <dbReference type="PROSITE" id="PS51007"/>
    </source>
</evidence>
<dbReference type="AlphaFoldDB" id="A0AA86N1Z8"/>
<dbReference type="Proteomes" id="UP001179121">
    <property type="component" value="Chromosome"/>
</dbReference>
<dbReference type="SUPFAM" id="SSF46626">
    <property type="entry name" value="Cytochrome c"/>
    <property type="match status" value="1"/>
</dbReference>
<name>A0AA86N1Z8_9BACT</name>
<evidence type="ECO:0000256" key="1">
    <source>
        <dbReference type="ARBA" id="ARBA00022617"/>
    </source>
</evidence>
<evidence type="ECO:0000256" key="3">
    <source>
        <dbReference type="ARBA" id="ARBA00023004"/>
    </source>
</evidence>
<evidence type="ECO:0000313" key="7">
    <source>
        <dbReference type="Proteomes" id="UP001179121"/>
    </source>
</evidence>
<dbReference type="KEGG" id="nti:DNFV4_03654"/>
<evidence type="ECO:0000256" key="4">
    <source>
        <dbReference type="PROSITE-ProRule" id="PRU00433"/>
    </source>
</evidence>
<dbReference type="RefSeq" id="WP_289270247.1">
    <property type="nucleotide sequence ID" value="NZ_OX365700.1"/>
</dbReference>
<gene>
    <name evidence="6" type="ORF">DNFV4_03654</name>
</gene>
<proteinExistence type="predicted"/>
<dbReference type="Pfam" id="PF13442">
    <property type="entry name" value="Cytochrome_CBB3"/>
    <property type="match status" value="1"/>
</dbReference>
<sequence>MDSLTRRAVWTVIAAVSLAPLVGAEVIRGPFPGVSREFPEARTPKPEQRLAERGQTIFNSTGICFYCHGIEAFVDRRPNLSKDTEAIIQRLTPKPSDLRRPSSLKLRDDAARFRLIREGHEGTGMFPDTRLTDDDIRALLAYLALLRESAGAQPRSR</sequence>
<keyword evidence="1 4" id="KW-0349">Heme</keyword>
<dbReference type="PROSITE" id="PS51007">
    <property type="entry name" value="CYTC"/>
    <property type="match status" value="1"/>
</dbReference>
<accession>A0AA86N1Z8</accession>
<keyword evidence="2 4" id="KW-0479">Metal-binding</keyword>
<evidence type="ECO:0000256" key="2">
    <source>
        <dbReference type="ARBA" id="ARBA00022723"/>
    </source>
</evidence>
<dbReference type="EMBL" id="OX365700">
    <property type="protein sequence ID" value="CAI4033220.1"/>
    <property type="molecule type" value="Genomic_DNA"/>
</dbReference>
<feature type="domain" description="Cytochrome c" evidence="5">
    <location>
        <begin position="49"/>
        <end position="147"/>
    </location>
</feature>